<accession>A0A5R9J4G5</accession>
<dbReference type="RefSeq" id="WP_138325977.1">
    <property type="nucleotide sequence ID" value="NZ_VCDI01000003.1"/>
</dbReference>
<gene>
    <name evidence="2" type="ORF">FE263_10660</name>
</gene>
<evidence type="ECO:0000313" key="3">
    <source>
        <dbReference type="Proteomes" id="UP000305654"/>
    </source>
</evidence>
<organism evidence="2 3">
    <name type="scientific">Lichenicoccus roseus</name>
    <dbReference type="NCBI Taxonomy" id="2683649"/>
    <lineage>
        <taxon>Bacteria</taxon>
        <taxon>Pseudomonadati</taxon>
        <taxon>Pseudomonadota</taxon>
        <taxon>Alphaproteobacteria</taxon>
        <taxon>Acetobacterales</taxon>
        <taxon>Acetobacteraceae</taxon>
        <taxon>Lichenicoccus</taxon>
    </lineage>
</organism>
<comment type="caution">
    <text evidence="2">The sequence shown here is derived from an EMBL/GenBank/DDBJ whole genome shotgun (WGS) entry which is preliminary data.</text>
</comment>
<feature type="compositionally biased region" description="Acidic residues" evidence="1">
    <location>
        <begin position="98"/>
        <end position="109"/>
    </location>
</feature>
<dbReference type="AlphaFoldDB" id="A0A5R9J4G5"/>
<keyword evidence="3" id="KW-1185">Reference proteome</keyword>
<protein>
    <submittedName>
        <fullName evidence="2">DUF177 domain-containing protein</fullName>
    </submittedName>
</protein>
<dbReference type="InterPro" id="IPR003772">
    <property type="entry name" value="YceD"/>
</dbReference>
<reference evidence="2 3" key="1">
    <citation type="submission" date="2019-05" db="EMBL/GenBank/DDBJ databases">
        <authorList>
            <person name="Pankratov T."/>
            <person name="Grouzdev D."/>
        </authorList>
    </citation>
    <scope>NUCLEOTIDE SEQUENCE [LARGE SCALE GENOMIC DNA]</scope>
    <source>
        <strain evidence="2 3">KEBCLARHB70R</strain>
    </source>
</reference>
<feature type="region of interest" description="Disordered" evidence="1">
    <location>
        <begin position="95"/>
        <end position="114"/>
    </location>
</feature>
<name>A0A5R9J4G5_9PROT</name>
<dbReference type="Pfam" id="PF02620">
    <property type="entry name" value="YceD"/>
    <property type="match status" value="1"/>
</dbReference>
<dbReference type="Proteomes" id="UP000305654">
    <property type="component" value="Unassembled WGS sequence"/>
</dbReference>
<evidence type="ECO:0000256" key="1">
    <source>
        <dbReference type="SAM" id="MobiDB-lite"/>
    </source>
</evidence>
<sequence length="190" mass="20257">MTRPEFSRRVPLQRIGAHGLEQDVQANAAELQALAARLQIPAVTSLRCRFTLGAPSRGAVEAEGELRAEVTQVCVVTLEPFEAVVQERFRLHFVPEGAENDDPDPDAPDEVPYRDDAIDLGETATEQLALGLDPYPRRPGLPADALPGLLGIEGDDEVVDPIEESALPDRPHPFAILAARAKGGGGGGNA</sequence>
<dbReference type="EMBL" id="VCDI01000003">
    <property type="protein sequence ID" value="TLU72515.1"/>
    <property type="molecule type" value="Genomic_DNA"/>
</dbReference>
<dbReference type="OrthoDB" id="8443793at2"/>
<evidence type="ECO:0000313" key="2">
    <source>
        <dbReference type="EMBL" id="TLU72515.1"/>
    </source>
</evidence>
<proteinExistence type="predicted"/>